<dbReference type="InterPro" id="IPR003961">
    <property type="entry name" value="FN3_dom"/>
</dbReference>
<reference evidence="1 2" key="1">
    <citation type="journal article" date="2019" name="Int. J. Syst. Evol. Microbiol.">
        <title>Capsulimonas corticalis gen. nov., sp. nov., an aerobic capsulated bacterium, of a novel bacterial order, Capsulimonadales ord. nov., of the class Armatimonadia of the phylum Armatimonadetes.</title>
        <authorList>
            <person name="Li J."/>
            <person name="Kudo C."/>
            <person name="Tonouchi A."/>
        </authorList>
    </citation>
    <scope>NUCLEOTIDE SEQUENCE [LARGE SCALE GENOMIC DNA]</scope>
    <source>
        <strain evidence="1 2">AX-7</strain>
    </source>
</reference>
<evidence type="ECO:0000313" key="2">
    <source>
        <dbReference type="Proteomes" id="UP000287394"/>
    </source>
</evidence>
<name>A0A402CSU5_9BACT</name>
<dbReference type="AlphaFoldDB" id="A0A402CSU5"/>
<organism evidence="1 2">
    <name type="scientific">Capsulimonas corticalis</name>
    <dbReference type="NCBI Taxonomy" id="2219043"/>
    <lineage>
        <taxon>Bacteria</taxon>
        <taxon>Bacillati</taxon>
        <taxon>Armatimonadota</taxon>
        <taxon>Armatimonadia</taxon>
        <taxon>Capsulimonadales</taxon>
        <taxon>Capsulimonadaceae</taxon>
        <taxon>Capsulimonas</taxon>
    </lineage>
</organism>
<proteinExistence type="predicted"/>
<dbReference type="RefSeq" id="WP_119320447.1">
    <property type="nucleotide sequence ID" value="NZ_AP025739.1"/>
</dbReference>
<dbReference type="SUPFAM" id="SSF49265">
    <property type="entry name" value="Fibronectin type III"/>
    <property type="match status" value="1"/>
</dbReference>
<dbReference type="CDD" id="cd00063">
    <property type="entry name" value="FN3"/>
    <property type="match status" value="1"/>
</dbReference>
<dbReference type="InterPro" id="IPR036116">
    <property type="entry name" value="FN3_sf"/>
</dbReference>
<dbReference type="Pfam" id="PF00041">
    <property type="entry name" value="fn3"/>
    <property type="match status" value="1"/>
</dbReference>
<gene>
    <name evidence="1" type="ORF">CCAX7_30270</name>
</gene>
<dbReference type="Gene3D" id="2.60.40.10">
    <property type="entry name" value="Immunoglobulins"/>
    <property type="match status" value="1"/>
</dbReference>
<evidence type="ECO:0000313" key="1">
    <source>
        <dbReference type="EMBL" id="BDI30976.1"/>
    </source>
</evidence>
<dbReference type="Gene3D" id="3.90.182.10">
    <property type="entry name" value="Toxin - Anthrax Protective Antigen,domain 1"/>
    <property type="match status" value="1"/>
</dbReference>
<sequence>MVVRLSSRMPACAAAGLWMLGLPLCAQAVDSPNAAAGAVPAPAASTGPTAPANVTAKPISATRLDVAWADKSDNEDNFEVEISSDGTNYTSAGRTADNTTDFACTGLKADTVYHVRVRATNSLGQSAYAVSPEVSTYSLGTGLMGHYFHRPGNGKPPKAMFNRVDPYISFEWTNGLQSDESGAEYNFMIVWTGQITPVYSETYTFYTESDDGSRLWVDGKQLVDDWVDQSATEKSGTIDLKAGQKYDIKVAYYANGVGSSSMKLSWSSASQAKEIVLPCQFDPKTAKETEAAASKIQAQKGLALLKPAAKKKAAAQ</sequence>
<dbReference type="SMART" id="SM00060">
    <property type="entry name" value="FN3"/>
    <property type="match status" value="2"/>
</dbReference>
<dbReference type="EMBL" id="AP025739">
    <property type="protein sequence ID" value="BDI30976.1"/>
    <property type="molecule type" value="Genomic_DNA"/>
</dbReference>
<dbReference type="InterPro" id="IPR037524">
    <property type="entry name" value="PA14/GLEYA"/>
</dbReference>
<dbReference type="PROSITE" id="PS50853">
    <property type="entry name" value="FN3"/>
    <property type="match status" value="1"/>
</dbReference>
<dbReference type="Pfam" id="PF07691">
    <property type="entry name" value="PA14"/>
    <property type="match status" value="1"/>
</dbReference>
<dbReference type="Proteomes" id="UP000287394">
    <property type="component" value="Chromosome"/>
</dbReference>
<dbReference type="KEGG" id="ccot:CCAX7_30270"/>
<accession>A0A402CSU5</accession>
<protein>
    <submittedName>
        <fullName evidence="1">Uncharacterized protein</fullName>
    </submittedName>
</protein>
<dbReference type="SUPFAM" id="SSF56988">
    <property type="entry name" value="Anthrax protective antigen"/>
    <property type="match status" value="1"/>
</dbReference>
<dbReference type="PROSITE" id="PS51820">
    <property type="entry name" value="PA14"/>
    <property type="match status" value="1"/>
</dbReference>
<keyword evidence="2" id="KW-1185">Reference proteome</keyword>
<dbReference type="InterPro" id="IPR013783">
    <property type="entry name" value="Ig-like_fold"/>
</dbReference>
<dbReference type="SMART" id="SM00758">
    <property type="entry name" value="PA14"/>
    <property type="match status" value="1"/>
</dbReference>
<dbReference type="InterPro" id="IPR011658">
    <property type="entry name" value="PA14_dom"/>
</dbReference>